<evidence type="ECO:0000256" key="1">
    <source>
        <dbReference type="ARBA" id="ARBA00022723"/>
    </source>
</evidence>
<dbReference type="SMART" id="SM00355">
    <property type="entry name" value="ZnF_C2H2"/>
    <property type="match status" value="4"/>
</dbReference>
<evidence type="ECO:0000256" key="2">
    <source>
        <dbReference type="ARBA" id="ARBA00022737"/>
    </source>
</evidence>
<reference evidence="7" key="1">
    <citation type="journal article" date="2023" name="G3 (Bethesda)">
        <title>A reference genome for the long-term kleptoplast-retaining sea slug Elysia crispata morphotype clarki.</title>
        <authorList>
            <person name="Eastman K.E."/>
            <person name="Pendleton A.L."/>
            <person name="Shaikh M.A."/>
            <person name="Suttiyut T."/>
            <person name="Ogas R."/>
            <person name="Tomko P."/>
            <person name="Gavelis G."/>
            <person name="Widhalm J.R."/>
            <person name="Wisecaver J.H."/>
        </authorList>
    </citation>
    <scope>NUCLEOTIDE SEQUENCE</scope>
    <source>
        <strain evidence="7">ECLA1</strain>
    </source>
</reference>
<evidence type="ECO:0000313" key="8">
    <source>
        <dbReference type="Proteomes" id="UP001283361"/>
    </source>
</evidence>
<dbReference type="PANTHER" id="PTHR24379">
    <property type="entry name" value="KRAB AND ZINC FINGER DOMAIN-CONTAINING"/>
    <property type="match status" value="1"/>
</dbReference>
<keyword evidence="3 5" id="KW-0863">Zinc-finger</keyword>
<sequence>MITLDVEKMHMLFLISDGDADSASLSQEGAVDPSTGHACSPPIVFQKNRRQFNRAPSFTQHYLATRLPGLLQCRICEEAVPNLTVLSQHMHQCHGQTERYVCPVCGNIYQTITGLKNHVQKHEGKVYPCFPTPAYKRMHYPETAVTNVPLFLTAGGASTASVNPSPLSGHQCSFCPATFSSLRDKKSHVSKNHGSTMPFNCQLCGKGYETARGLEIHTQGQHMGKTYPCPVCDSKLSQKSALRATKLRFMVIQEKGLVVLAHKGAISKQIKLPNTYNSQWNANLKALRHNALTACNIYSLGLPFRVI</sequence>
<proteinExistence type="predicted"/>
<evidence type="ECO:0000259" key="6">
    <source>
        <dbReference type="PROSITE" id="PS50157"/>
    </source>
</evidence>
<dbReference type="Gene3D" id="3.30.160.60">
    <property type="entry name" value="Classic Zinc Finger"/>
    <property type="match status" value="2"/>
</dbReference>
<keyword evidence="8" id="KW-1185">Reference proteome</keyword>
<dbReference type="PROSITE" id="PS00028">
    <property type="entry name" value="ZINC_FINGER_C2H2_1"/>
    <property type="match status" value="3"/>
</dbReference>
<evidence type="ECO:0000256" key="5">
    <source>
        <dbReference type="PROSITE-ProRule" id="PRU00042"/>
    </source>
</evidence>
<organism evidence="7 8">
    <name type="scientific">Elysia crispata</name>
    <name type="common">lettuce slug</name>
    <dbReference type="NCBI Taxonomy" id="231223"/>
    <lineage>
        <taxon>Eukaryota</taxon>
        <taxon>Metazoa</taxon>
        <taxon>Spiralia</taxon>
        <taxon>Lophotrochozoa</taxon>
        <taxon>Mollusca</taxon>
        <taxon>Gastropoda</taxon>
        <taxon>Heterobranchia</taxon>
        <taxon>Euthyneura</taxon>
        <taxon>Panpulmonata</taxon>
        <taxon>Sacoglossa</taxon>
        <taxon>Placobranchoidea</taxon>
        <taxon>Plakobranchidae</taxon>
        <taxon>Elysia</taxon>
    </lineage>
</organism>
<name>A0AAE1DA82_9GAST</name>
<evidence type="ECO:0000313" key="7">
    <source>
        <dbReference type="EMBL" id="KAK3762450.1"/>
    </source>
</evidence>
<keyword evidence="4" id="KW-0862">Zinc</keyword>
<dbReference type="GO" id="GO:0000977">
    <property type="term" value="F:RNA polymerase II transcription regulatory region sequence-specific DNA binding"/>
    <property type="evidence" value="ECO:0007669"/>
    <property type="project" value="TreeGrafter"/>
</dbReference>
<dbReference type="PANTHER" id="PTHR24379:SF127">
    <property type="entry name" value="BLOODY FINGERS-RELATED"/>
    <property type="match status" value="1"/>
</dbReference>
<dbReference type="InterPro" id="IPR013087">
    <property type="entry name" value="Znf_C2H2_type"/>
</dbReference>
<feature type="domain" description="C2H2-type" evidence="6">
    <location>
        <begin position="100"/>
        <end position="127"/>
    </location>
</feature>
<evidence type="ECO:0000256" key="4">
    <source>
        <dbReference type="ARBA" id="ARBA00022833"/>
    </source>
</evidence>
<dbReference type="PROSITE" id="PS50157">
    <property type="entry name" value="ZINC_FINGER_C2H2_2"/>
    <property type="match status" value="2"/>
</dbReference>
<gene>
    <name evidence="7" type="ORF">RRG08_009839</name>
</gene>
<evidence type="ECO:0000256" key="3">
    <source>
        <dbReference type="ARBA" id="ARBA00022771"/>
    </source>
</evidence>
<dbReference type="Proteomes" id="UP001283361">
    <property type="component" value="Unassembled WGS sequence"/>
</dbReference>
<keyword evidence="2" id="KW-0677">Repeat</keyword>
<dbReference type="AlphaFoldDB" id="A0AAE1DA82"/>
<keyword evidence="1" id="KW-0479">Metal-binding</keyword>
<dbReference type="SUPFAM" id="SSF57667">
    <property type="entry name" value="beta-beta-alpha zinc fingers"/>
    <property type="match status" value="2"/>
</dbReference>
<dbReference type="GO" id="GO:0005634">
    <property type="term" value="C:nucleus"/>
    <property type="evidence" value="ECO:0007669"/>
    <property type="project" value="TreeGrafter"/>
</dbReference>
<feature type="domain" description="C2H2-type" evidence="6">
    <location>
        <begin position="199"/>
        <end position="227"/>
    </location>
</feature>
<dbReference type="EMBL" id="JAWDGP010004710">
    <property type="protein sequence ID" value="KAK3762450.1"/>
    <property type="molecule type" value="Genomic_DNA"/>
</dbReference>
<comment type="caution">
    <text evidence="7">The sequence shown here is derived from an EMBL/GenBank/DDBJ whole genome shotgun (WGS) entry which is preliminary data.</text>
</comment>
<dbReference type="GO" id="GO:0000981">
    <property type="term" value="F:DNA-binding transcription factor activity, RNA polymerase II-specific"/>
    <property type="evidence" value="ECO:0007669"/>
    <property type="project" value="TreeGrafter"/>
</dbReference>
<accession>A0AAE1DA82</accession>
<dbReference type="GO" id="GO:0008270">
    <property type="term" value="F:zinc ion binding"/>
    <property type="evidence" value="ECO:0007669"/>
    <property type="project" value="UniProtKB-KW"/>
</dbReference>
<dbReference type="InterPro" id="IPR036236">
    <property type="entry name" value="Znf_C2H2_sf"/>
</dbReference>
<protein>
    <recommendedName>
        <fullName evidence="6">C2H2-type domain-containing protein</fullName>
    </recommendedName>
</protein>